<feature type="region of interest" description="Disordered" evidence="1">
    <location>
        <begin position="557"/>
        <end position="587"/>
    </location>
</feature>
<organism evidence="2 3">
    <name type="scientific">Pantherophis guttatus</name>
    <name type="common">Corn snake</name>
    <name type="synonym">Elaphe guttata</name>
    <dbReference type="NCBI Taxonomy" id="94885"/>
    <lineage>
        <taxon>Eukaryota</taxon>
        <taxon>Metazoa</taxon>
        <taxon>Chordata</taxon>
        <taxon>Craniata</taxon>
        <taxon>Vertebrata</taxon>
        <taxon>Euteleostomi</taxon>
        <taxon>Lepidosauria</taxon>
        <taxon>Squamata</taxon>
        <taxon>Bifurcata</taxon>
        <taxon>Unidentata</taxon>
        <taxon>Episquamata</taxon>
        <taxon>Toxicofera</taxon>
        <taxon>Serpentes</taxon>
        <taxon>Colubroidea</taxon>
        <taxon>Colubridae</taxon>
        <taxon>Colubrinae</taxon>
        <taxon>Pantherophis</taxon>
    </lineage>
</organism>
<evidence type="ECO:0000313" key="3">
    <source>
        <dbReference type="RefSeq" id="XP_034283864.1"/>
    </source>
</evidence>
<feature type="compositionally biased region" description="Basic and acidic residues" evidence="1">
    <location>
        <begin position="129"/>
        <end position="145"/>
    </location>
</feature>
<feature type="region of interest" description="Disordered" evidence="1">
    <location>
        <begin position="447"/>
        <end position="524"/>
    </location>
</feature>
<accession>A0A6P9CLU3</accession>
<dbReference type="GO" id="GO:0001750">
    <property type="term" value="C:photoreceptor outer segment"/>
    <property type="evidence" value="ECO:0007669"/>
    <property type="project" value="TreeGrafter"/>
</dbReference>
<evidence type="ECO:0000256" key="1">
    <source>
        <dbReference type="SAM" id="MobiDB-lite"/>
    </source>
</evidence>
<feature type="compositionally biased region" description="Basic residues" evidence="1">
    <location>
        <begin position="146"/>
        <end position="166"/>
    </location>
</feature>
<dbReference type="GeneID" id="117671793"/>
<dbReference type="PANTHER" id="PTHR22017">
    <property type="entry name" value="PHOTORECEPTOR CILIUM ACTIN REGULATOR"/>
    <property type="match status" value="1"/>
</dbReference>
<dbReference type="Pfam" id="PF15449">
    <property type="entry name" value="Retinal"/>
    <property type="match status" value="1"/>
</dbReference>
<protein>
    <submittedName>
        <fullName evidence="3">Photoreceptor cilium actin regulator</fullName>
    </submittedName>
</protein>
<feature type="region of interest" description="Disordered" evidence="1">
    <location>
        <begin position="931"/>
        <end position="999"/>
    </location>
</feature>
<dbReference type="GO" id="GO:0035845">
    <property type="term" value="P:photoreceptor cell outer segment organization"/>
    <property type="evidence" value="ECO:0007669"/>
    <property type="project" value="TreeGrafter"/>
</dbReference>
<reference evidence="3" key="1">
    <citation type="submission" date="2025-08" db="UniProtKB">
        <authorList>
            <consortium name="RefSeq"/>
        </authorList>
    </citation>
    <scope>IDENTIFICATION</scope>
    <source>
        <tissue evidence="3">Blood</tissue>
    </source>
</reference>
<dbReference type="OMA" id="HSIFCPA"/>
<dbReference type="InterPro" id="IPR029352">
    <property type="entry name" value="PCARE"/>
</dbReference>
<feature type="region of interest" description="Disordered" evidence="1">
    <location>
        <begin position="1012"/>
        <end position="1083"/>
    </location>
</feature>
<proteinExistence type="predicted"/>
<feature type="compositionally biased region" description="Polar residues" evidence="1">
    <location>
        <begin position="1012"/>
        <end position="1028"/>
    </location>
</feature>
<dbReference type="KEGG" id="pgut:117671793"/>
<feature type="compositionally biased region" description="Polar residues" evidence="1">
    <location>
        <begin position="447"/>
        <end position="480"/>
    </location>
</feature>
<evidence type="ECO:0000313" key="2">
    <source>
        <dbReference type="Proteomes" id="UP001652622"/>
    </source>
</evidence>
<dbReference type="Proteomes" id="UP001652622">
    <property type="component" value="Unplaced"/>
</dbReference>
<keyword evidence="2" id="KW-1185">Reference proteome</keyword>
<feature type="region of interest" description="Disordered" evidence="1">
    <location>
        <begin position="122"/>
        <end position="173"/>
    </location>
</feature>
<dbReference type="CTD" id="388939"/>
<dbReference type="GO" id="GO:1903546">
    <property type="term" value="P:protein localization to photoreceptor outer segment"/>
    <property type="evidence" value="ECO:0007669"/>
    <property type="project" value="TreeGrafter"/>
</dbReference>
<gene>
    <name evidence="3" type="primary">PCARE</name>
</gene>
<sequence>MGCTPSRSDIVKNPETKLMDKRITLVDRGGEGFSFPLLIKGSSSCDTEGIREEEAQVKDHFFKNLSNEEKDVNFYSSSEDPLLSELDQEEKEIEKIVSKTEIAISESMKLNKGKHMAEAIMIKKQQSSESEKVDATMGDKSENNKNQKHKNGKKQRNRQGKSGRPCKIKEKSNPSACQLEKKVDFPDALVKAHQNAYAYLNPNIAKYKAILCMTDQVTETQLIVQQLVNFLLFRFDGINHLLEEIIEDGENLLKEVGGNLVWPAGKENPKEQPDLLQQLLQYTVNKMQLLNGTVASLASDVLQESCSFLQSASTSLEEKMKAKQHLDEHLVRIIKNLEESAVGSSNHYLDDMTLYSEDSGIGIDSESVKDLNIIDRHGMETNCEGIHKSPCNSRNDVSMSQDCMLEKPFKNISYSPPQTRSSISSSEVVSKIRSTLLQHQNTLKTFNSGHSDITHESNSFKQSELGSISSTNEDNSANSLSEEECDSISLSEKEKNALSKRSISFPAAQENRQKPSTKQIDSTDNEIILKMKDAISEKIKFVPAKCRQRAWMEDENGKEFLRPSTASGGQKTRIKQKRSRSEVSLKSHAEDPTLLELQRTQKDLDRRLELFYQLNGKEEIIDTLEILNPKELSDSEYFEPIAHRTSTNKLKASLAKNFNILPDSSCRYNENVKCKKSATTGMSSEDLISIKENYSGTTKPNTLPCKSVKKLIETFSPSESLVKHSNLRTLGPIKCVRKFGLQSISPNLPLSKGFVPLNHKHQVSPLEDTSCKNIRTRHCTLSDNSSMEFASSLDTNEDSGEIDMENLPPPPPEMLMEMLLESTECSGDIKMEENYLEVVDKTTRANEQCTTKKITQISPRRKLSICSLDLLPNKKLSNSPAVNKALNNEVDTIPNKYFLELSATHMSDCRKRDDEMEKVADLYKQSCKIIPLPNPKEASEPNGSNPGNMINNEVPLPEKQSSPDLLKKNEKTSGFISRISPVRIPPTSPPNQKRFPSPPLYHRAIHQVSSPILHQQPSPSTHSRSASPPVQRKVISPPPQQNLSNPPVIRKQQSSQNQKVSSLPSHDQEANPPPFGTTPSISPFQFHRCLQNNMDSKDEPHSASPKFVSNAHSIFCPATSSLFEAKPVVSSNINPMGGAVAHPEASTSVRRNSIRQLVGQQRTINSATSPQPCLRRSFSDHRPEFQLPLPVFVTAESDPVLNQASMENGLLKEGDSWKSKYFSEGKGIGKSSSYPELYIVGQGLQKA</sequence>
<feature type="compositionally biased region" description="Polar residues" evidence="1">
    <location>
        <begin position="941"/>
        <end position="951"/>
    </location>
</feature>
<feature type="compositionally biased region" description="Low complexity" evidence="1">
    <location>
        <begin position="1041"/>
        <end position="1062"/>
    </location>
</feature>
<dbReference type="InParanoid" id="A0A6P9CLU3"/>
<dbReference type="PANTHER" id="PTHR22017:SF0">
    <property type="entry name" value="PHOTORECEPTOR CILIUM ACTIN REGULATOR"/>
    <property type="match status" value="1"/>
</dbReference>
<dbReference type="GO" id="GO:0001917">
    <property type="term" value="C:photoreceptor inner segment"/>
    <property type="evidence" value="ECO:0007669"/>
    <property type="project" value="TreeGrafter"/>
</dbReference>
<dbReference type="RefSeq" id="XP_034283864.1">
    <property type="nucleotide sequence ID" value="XM_034427973.1"/>
</dbReference>
<name>A0A6P9CLU3_PANGU</name>
<dbReference type="AlphaFoldDB" id="A0A6P9CLU3"/>